<feature type="region of interest" description="Disordered" evidence="4">
    <location>
        <begin position="394"/>
        <end position="471"/>
    </location>
</feature>
<protein>
    <recommendedName>
        <fullName evidence="5">Nucleotide-diphospho-sugar transferase domain-containing protein</fullName>
    </recommendedName>
</protein>
<dbReference type="InterPro" id="IPR032675">
    <property type="entry name" value="LRR_dom_sf"/>
</dbReference>
<dbReference type="Proteomes" id="UP000266841">
    <property type="component" value="Unassembled WGS sequence"/>
</dbReference>
<dbReference type="EMBL" id="AGNL01003689">
    <property type="protein sequence ID" value="EJK74420.1"/>
    <property type="molecule type" value="Genomic_DNA"/>
</dbReference>
<dbReference type="InterPro" id="IPR005069">
    <property type="entry name" value="Nucl-diP-sugar_transferase"/>
</dbReference>
<feature type="region of interest" description="Disordered" evidence="4">
    <location>
        <begin position="552"/>
        <end position="575"/>
    </location>
</feature>
<dbReference type="Gene3D" id="3.80.10.10">
    <property type="entry name" value="Ribonuclease Inhibitor"/>
    <property type="match status" value="1"/>
</dbReference>
<dbReference type="Pfam" id="PF03407">
    <property type="entry name" value="Nucleotid_trans"/>
    <property type="match status" value="1"/>
</dbReference>
<accession>K0TA68</accession>
<feature type="region of interest" description="Disordered" evidence="4">
    <location>
        <begin position="602"/>
        <end position="631"/>
    </location>
</feature>
<evidence type="ECO:0000256" key="1">
    <source>
        <dbReference type="ARBA" id="ARBA00022468"/>
    </source>
</evidence>
<evidence type="ECO:0000256" key="2">
    <source>
        <dbReference type="ARBA" id="ARBA00022614"/>
    </source>
</evidence>
<evidence type="ECO:0000313" key="7">
    <source>
        <dbReference type="Proteomes" id="UP000266841"/>
    </source>
</evidence>
<feature type="region of interest" description="Disordered" evidence="4">
    <location>
        <begin position="837"/>
        <end position="866"/>
    </location>
</feature>
<gene>
    <name evidence="6" type="ORF">THAOC_03902</name>
</gene>
<comment type="caution">
    <text evidence="6">The sequence shown here is derived from an EMBL/GenBank/DDBJ whole genome shotgun (WGS) entry which is preliminary data.</text>
</comment>
<feature type="non-terminal residue" evidence="6">
    <location>
        <position position="1"/>
    </location>
</feature>
<keyword evidence="3" id="KW-0677">Repeat</keyword>
<dbReference type="GO" id="GO:0006913">
    <property type="term" value="P:nucleocytoplasmic transport"/>
    <property type="evidence" value="ECO:0007669"/>
    <property type="project" value="TreeGrafter"/>
</dbReference>
<dbReference type="PANTHER" id="PTHR24113:SF12">
    <property type="entry name" value="RAN GTPASE-ACTIVATING PROTEIN 1"/>
    <property type="match status" value="1"/>
</dbReference>
<feature type="compositionally biased region" description="Basic and acidic residues" evidence="4">
    <location>
        <begin position="442"/>
        <end position="453"/>
    </location>
</feature>
<dbReference type="InterPro" id="IPR027038">
    <property type="entry name" value="RanGap"/>
</dbReference>
<evidence type="ECO:0000256" key="4">
    <source>
        <dbReference type="SAM" id="MobiDB-lite"/>
    </source>
</evidence>
<dbReference type="Pfam" id="PF13516">
    <property type="entry name" value="LRR_6"/>
    <property type="match status" value="3"/>
</dbReference>
<dbReference type="InterPro" id="IPR001611">
    <property type="entry name" value="Leu-rich_rpt"/>
</dbReference>
<evidence type="ECO:0000313" key="6">
    <source>
        <dbReference type="EMBL" id="EJK74420.1"/>
    </source>
</evidence>
<keyword evidence="7" id="KW-1185">Reference proteome</keyword>
<dbReference type="GO" id="GO:0048471">
    <property type="term" value="C:perinuclear region of cytoplasm"/>
    <property type="evidence" value="ECO:0007669"/>
    <property type="project" value="TreeGrafter"/>
</dbReference>
<dbReference type="GO" id="GO:0005096">
    <property type="term" value="F:GTPase activator activity"/>
    <property type="evidence" value="ECO:0007669"/>
    <property type="project" value="UniProtKB-KW"/>
</dbReference>
<dbReference type="SUPFAM" id="SSF52047">
    <property type="entry name" value="RNI-like"/>
    <property type="match status" value="1"/>
</dbReference>
<feature type="compositionally biased region" description="Basic and acidic residues" evidence="4">
    <location>
        <begin position="167"/>
        <end position="176"/>
    </location>
</feature>
<dbReference type="SMART" id="SM00368">
    <property type="entry name" value="LRR_RI"/>
    <property type="match status" value="3"/>
</dbReference>
<dbReference type="PANTHER" id="PTHR24113">
    <property type="entry name" value="RAN GTPASE-ACTIVATING PROTEIN 1"/>
    <property type="match status" value="1"/>
</dbReference>
<feature type="compositionally biased region" description="Low complexity" evidence="4">
    <location>
        <begin position="411"/>
        <end position="425"/>
    </location>
</feature>
<proteinExistence type="predicted"/>
<reference evidence="6 7" key="1">
    <citation type="journal article" date="2012" name="Genome Biol.">
        <title>Genome and low-iron response of an oceanic diatom adapted to chronic iron limitation.</title>
        <authorList>
            <person name="Lommer M."/>
            <person name="Specht M."/>
            <person name="Roy A.S."/>
            <person name="Kraemer L."/>
            <person name="Andreson R."/>
            <person name="Gutowska M.A."/>
            <person name="Wolf J."/>
            <person name="Bergner S.V."/>
            <person name="Schilhabel M.B."/>
            <person name="Klostermeier U.C."/>
            <person name="Beiko R.G."/>
            <person name="Rosenstiel P."/>
            <person name="Hippler M."/>
            <person name="Laroche J."/>
        </authorList>
    </citation>
    <scope>NUCLEOTIDE SEQUENCE [LARGE SCALE GENOMIC DNA]</scope>
    <source>
        <strain evidence="6 7">CCMP1005</strain>
    </source>
</reference>
<feature type="compositionally biased region" description="Basic and acidic residues" evidence="4">
    <location>
        <begin position="778"/>
        <end position="790"/>
    </location>
</feature>
<organism evidence="6 7">
    <name type="scientific">Thalassiosira oceanica</name>
    <name type="common">Marine diatom</name>
    <dbReference type="NCBI Taxonomy" id="159749"/>
    <lineage>
        <taxon>Eukaryota</taxon>
        <taxon>Sar</taxon>
        <taxon>Stramenopiles</taxon>
        <taxon>Ochrophyta</taxon>
        <taxon>Bacillariophyta</taxon>
        <taxon>Coscinodiscophyceae</taxon>
        <taxon>Thalassiosirophycidae</taxon>
        <taxon>Thalassiosirales</taxon>
        <taxon>Thalassiosiraceae</taxon>
        <taxon>Thalassiosira</taxon>
    </lineage>
</organism>
<dbReference type="OrthoDB" id="45061at2759"/>
<evidence type="ECO:0000259" key="5">
    <source>
        <dbReference type="Pfam" id="PF03407"/>
    </source>
</evidence>
<dbReference type="GO" id="GO:0005829">
    <property type="term" value="C:cytosol"/>
    <property type="evidence" value="ECO:0007669"/>
    <property type="project" value="TreeGrafter"/>
</dbReference>
<name>K0TA68_THAOC</name>
<sequence>SSLSLSLSLSLTHTHTHTHTTQILVTPAPVPAPVAPSDRRAREWPKKCRDLRRFQLVQAVAMTSAPTHRAAHHLNSLVRFDLMCLMVTPETRSLTVWVPGDRFPASHRGVLFCLERFIYRSTATDRLSMCRGSATSDYPGRRIPRGCMSHRRNPHIQPTRQHSLESPNRHRWDKGRSPRAARVPSRVESKRWKKRGLGKETLSTHIPVDLRLGRRGRPPESIKAIDCSSSPMAKGYGQKRYLRTVIGRIERDDPELKNVVLNGFNIVDAKLATLTMALVNNTHVERLHLDGNQISDEGARLIAYVLHQNSTLAYLSLNDNGITSAGVETLAAALYQNATLFELRLSNNRVGNRGGKSLSRMLRAHNSSLAVHLGGNPMSPKVMNRVDARCLSGPIPVKADGDHDRRYSRNGSSASTASGVTAGTVGRDDATVDTARARGGRRRDQEPPNDRPARRSQQQPVGHASDDEQENELDMSALESDFYLQDSGARKYILGCSAEDLSSNSLVGSSAAWRTMSSSWNDLTNNLAEYMVKVNRSRIEAEERCMDEVGGADDDLSVASEDPTEEECSRAKREKTRRELPRKWSVLKMKLSRGRAKDRISAALPSTLAQRSNSARPAGDSGGDSARPASDATAPTRLITVKLHLLSSPAAAAAYHCNPLILIRFELAVIVMSQRHHNRGGPTSTLPALTSCLAPLRTRPRISRVKQRRWHTMYNLRLRYTSLVCFVGLLAGLLWLIDVSSIDELEGAALKASNTTGDATTEDRPGNATATNRALANTKDDRPDSRENSQKRSVISVRYAPPGGLGGGHYTGLVDRRGRPHGRGAIEFDTGERYEGDWEHGRPLDSKMKMPSEVSDREKRNAERDKDQSIYTKWVGAYNANTEKNVTSYRGRGSFDNLVIVTSSNYEYRDLLYNWECHARRHGLKWVVVSMDQLIHEELGPERSILAEGINITDHAGKFRSKSFNKITCGKFRAVLDILESGHEVLFSDPDNVLLMDPLRDGGFGGVGGMIASNQFDLLYSVNGRTNVIKSKAKSMLDNGLEVNHKEHKLMINTGFYYAYPSPGMKAWISDTIDWCNRPGNKLDDQSIFWEKILTNFIRKGKSEGQSSFNETQHCSREAWFESKEAKMIRKRSARTLNYCHMDPLKYRVGYGTVNKTEQDVVAYHANYVSGARAKRQKLERDKLNQGPGEGTEEESSLLRKNLTGRRSVGVQSSQRSQTKGNDRIKSQRSHNLVEVLGRMRFEFNTSSVVDCSMSGLKHLDSHSQTLAAENPCRAKMSTSMLARLQASNRHWIETEGVAHGQRSHRDDIWHREAVGGESERYKDGAVCALRRDIESSGVRFKGRVGVRGEVSSRRLAELFNRFDGERKVYWGQAESNNLTLSCPTRYS</sequence>
<keyword evidence="1" id="KW-0343">GTPase activation</keyword>
<feature type="compositionally biased region" description="Acidic residues" evidence="4">
    <location>
        <begin position="552"/>
        <end position="566"/>
    </location>
</feature>
<feature type="region of interest" description="Disordered" evidence="4">
    <location>
        <begin position="1175"/>
        <end position="1230"/>
    </location>
</feature>
<keyword evidence="2" id="KW-0433">Leucine-rich repeat</keyword>
<dbReference type="GO" id="GO:0005634">
    <property type="term" value="C:nucleus"/>
    <property type="evidence" value="ECO:0007669"/>
    <property type="project" value="TreeGrafter"/>
</dbReference>
<feature type="compositionally biased region" description="Basic residues" evidence="4">
    <location>
        <begin position="142"/>
        <end position="154"/>
    </location>
</feature>
<feature type="compositionally biased region" description="Low complexity" evidence="4">
    <location>
        <begin position="1205"/>
        <end position="1218"/>
    </location>
</feature>
<feature type="domain" description="Nucleotide-diphospho-sugar transferase" evidence="5">
    <location>
        <begin position="925"/>
        <end position="1179"/>
    </location>
</feature>
<feature type="region of interest" description="Disordered" evidence="4">
    <location>
        <begin position="141"/>
        <end position="193"/>
    </location>
</feature>
<feature type="compositionally biased region" description="Polar residues" evidence="4">
    <location>
        <begin position="156"/>
        <end position="166"/>
    </location>
</feature>
<evidence type="ECO:0000256" key="3">
    <source>
        <dbReference type="ARBA" id="ARBA00022737"/>
    </source>
</evidence>
<feature type="compositionally biased region" description="Low complexity" evidence="4">
    <location>
        <begin position="767"/>
        <end position="777"/>
    </location>
</feature>
<dbReference type="GO" id="GO:0031267">
    <property type="term" value="F:small GTPase binding"/>
    <property type="evidence" value="ECO:0007669"/>
    <property type="project" value="TreeGrafter"/>
</dbReference>
<feature type="region of interest" description="Disordered" evidence="4">
    <location>
        <begin position="752"/>
        <end position="816"/>
    </location>
</feature>
<dbReference type="eggNOG" id="KOG4308">
    <property type="taxonomic scope" value="Eukaryota"/>
</dbReference>